<dbReference type="Proteomes" id="UP000437638">
    <property type="component" value="Unassembled WGS sequence"/>
</dbReference>
<comment type="caution">
    <text evidence="1">The sequence shown here is derived from an EMBL/GenBank/DDBJ whole genome shotgun (WGS) entry which is preliminary data.</text>
</comment>
<dbReference type="AlphaFoldDB" id="A0A7X3H0H0"/>
<gene>
    <name evidence="1" type="ORF">GPM19_08580</name>
</gene>
<sequence>MGTQKPEKKLDTLFTEFPTTQPGMEWWSQQMLQGFVPVIKMQEAWLKSLTQAMQMEAQFLHTLAESGEKLSQCFTADDGPPSQEAIASCYQDMINTMTEAHYSRMNKVAELTTDFRRQLWDEI</sequence>
<organism evidence="1 2">
    <name type="scientific">Vreelandella zhuhanensis</name>
    <dbReference type="NCBI Taxonomy" id="2684210"/>
    <lineage>
        <taxon>Bacteria</taxon>
        <taxon>Pseudomonadati</taxon>
        <taxon>Pseudomonadota</taxon>
        <taxon>Gammaproteobacteria</taxon>
        <taxon>Oceanospirillales</taxon>
        <taxon>Halomonadaceae</taxon>
        <taxon>Vreelandella</taxon>
    </lineage>
</organism>
<evidence type="ECO:0008006" key="3">
    <source>
        <dbReference type="Google" id="ProtNLM"/>
    </source>
</evidence>
<name>A0A7X3H0H0_9GAMM</name>
<evidence type="ECO:0000313" key="2">
    <source>
        <dbReference type="Proteomes" id="UP000437638"/>
    </source>
</evidence>
<evidence type="ECO:0000313" key="1">
    <source>
        <dbReference type="EMBL" id="MWJ28262.1"/>
    </source>
</evidence>
<dbReference type="RefSeq" id="WP_160418623.1">
    <property type="nucleotide sequence ID" value="NZ_WTKP01000005.1"/>
</dbReference>
<proteinExistence type="predicted"/>
<accession>A0A7X3H0H0</accession>
<protein>
    <recommendedName>
        <fullName evidence="3">Phasin domain-containing protein</fullName>
    </recommendedName>
</protein>
<reference evidence="1 2" key="1">
    <citation type="submission" date="2019-12" db="EMBL/GenBank/DDBJ databases">
        <title>Halomonas rutogse sp. nov. isolated from two lakes on Tibetan Plateau.</title>
        <authorList>
            <person name="Gao P."/>
        </authorList>
    </citation>
    <scope>NUCLEOTIDE SEQUENCE [LARGE SCALE GENOMIC DNA]</scope>
    <source>
        <strain evidence="1 2">ZH2S</strain>
    </source>
</reference>
<dbReference type="EMBL" id="WTKP01000005">
    <property type="protein sequence ID" value="MWJ28262.1"/>
    <property type="molecule type" value="Genomic_DNA"/>
</dbReference>
<keyword evidence="2" id="KW-1185">Reference proteome</keyword>